<dbReference type="EMBL" id="UOFI01000140">
    <property type="protein sequence ID" value="VAW68931.1"/>
    <property type="molecule type" value="Genomic_DNA"/>
</dbReference>
<dbReference type="Pfam" id="PF08668">
    <property type="entry name" value="HDOD"/>
    <property type="match status" value="1"/>
</dbReference>
<organism evidence="2">
    <name type="scientific">hydrothermal vent metagenome</name>
    <dbReference type="NCBI Taxonomy" id="652676"/>
    <lineage>
        <taxon>unclassified sequences</taxon>
        <taxon>metagenomes</taxon>
        <taxon>ecological metagenomes</taxon>
    </lineage>
</organism>
<dbReference type="SUPFAM" id="SSF109604">
    <property type="entry name" value="HD-domain/PDEase-like"/>
    <property type="match status" value="1"/>
</dbReference>
<dbReference type="PANTHER" id="PTHR33525">
    <property type="match status" value="1"/>
</dbReference>
<dbReference type="PROSITE" id="PS51833">
    <property type="entry name" value="HDOD"/>
    <property type="match status" value="1"/>
</dbReference>
<dbReference type="AlphaFoldDB" id="A0A3B0XN33"/>
<dbReference type="Gene3D" id="1.10.3210.10">
    <property type="entry name" value="Hypothetical protein af1432"/>
    <property type="match status" value="1"/>
</dbReference>
<feature type="domain" description="HDOD" evidence="1">
    <location>
        <begin position="22"/>
        <end position="198"/>
    </location>
</feature>
<dbReference type="InterPro" id="IPR013976">
    <property type="entry name" value="HDOD"/>
</dbReference>
<sequence>MGFDCFQGYFLSQPKIIKNRSLSSNRLSVMNLIAAVNSTDNDIDKIESIINKDISLSYKILKRVNSASFATATSIDSIKHAIIMLGRKQLNSWATMMAFSNPDNRPAEMLHLSMVQARTCELIAHYANLSPNESYFTTGLFSALDILMEQPIHQLIKSLPLTSEISDALVHRSGTWERRSIQPLHSNFLTGKMRNLRI</sequence>
<reference evidence="2" key="1">
    <citation type="submission" date="2018-06" db="EMBL/GenBank/DDBJ databases">
        <authorList>
            <person name="Zhirakovskaya E."/>
        </authorList>
    </citation>
    <scope>NUCLEOTIDE SEQUENCE</scope>
</reference>
<evidence type="ECO:0000313" key="2">
    <source>
        <dbReference type="EMBL" id="VAW68931.1"/>
    </source>
</evidence>
<proteinExistence type="predicted"/>
<dbReference type="InterPro" id="IPR052340">
    <property type="entry name" value="RNase_Y/CdgJ"/>
</dbReference>
<protein>
    <recommendedName>
        <fullName evidence="1">HDOD domain-containing protein</fullName>
    </recommendedName>
</protein>
<dbReference type="PANTHER" id="PTHR33525:SF4">
    <property type="entry name" value="CYCLIC DI-GMP PHOSPHODIESTERASE CDGJ"/>
    <property type="match status" value="1"/>
</dbReference>
<gene>
    <name evidence="2" type="ORF">MNBD_GAMMA09-1909</name>
</gene>
<evidence type="ECO:0000259" key="1">
    <source>
        <dbReference type="PROSITE" id="PS51833"/>
    </source>
</evidence>
<name>A0A3B0XN33_9ZZZZ</name>
<accession>A0A3B0XN33</accession>